<evidence type="ECO:0000313" key="2">
    <source>
        <dbReference type="EMBL" id="OLR95333.1"/>
    </source>
</evidence>
<dbReference type="InterPro" id="IPR057702">
    <property type="entry name" value="DUF7942"/>
</dbReference>
<protein>
    <submittedName>
        <fullName evidence="2">Uncharacterized protein</fullName>
    </submittedName>
</protein>
<dbReference type="AlphaFoldDB" id="A0A1Q9LTJ5"/>
<gene>
    <name evidence="2" type="ORF">BJP25_06115</name>
</gene>
<keyword evidence="1" id="KW-1133">Transmembrane helix</keyword>
<reference evidence="2 3" key="1">
    <citation type="submission" date="2016-10" db="EMBL/GenBank/DDBJ databases">
        <title>The Draft Genome Sequence of Actinokineospora bangkokensis 44EHWT reveals the biosynthetic pathway of antifungal compounds Thailandins with unusual extender unit butylmalonyl-CoA.</title>
        <authorList>
            <person name="Greule A."/>
            <person name="Intra B."/>
            <person name="Flemming S."/>
            <person name="Rommel M.G."/>
            <person name="Panbangred W."/>
            <person name="Bechthold A."/>
        </authorList>
    </citation>
    <scope>NUCLEOTIDE SEQUENCE [LARGE SCALE GENOMIC DNA]</scope>
    <source>
        <strain evidence="2 3">44EHW</strain>
    </source>
</reference>
<keyword evidence="3" id="KW-1185">Reference proteome</keyword>
<keyword evidence="1" id="KW-0472">Membrane</keyword>
<dbReference type="EMBL" id="MKQR01000002">
    <property type="protein sequence ID" value="OLR95333.1"/>
    <property type="molecule type" value="Genomic_DNA"/>
</dbReference>
<dbReference type="Proteomes" id="UP000186040">
    <property type="component" value="Unassembled WGS sequence"/>
</dbReference>
<feature type="transmembrane region" description="Helical" evidence="1">
    <location>
        <begin position="33"/>
        <end position="53"/>
    </location>
</feature>
<name>A0A1Q9LTJ5_9PSEU</name>
<dbReference type="STRING" id="1193682.BJP25_06115"/>
<dbReference type="NCBIfam" id="NF046119">
    <property type="entry name" value="memb_SCO4225"/>
    <property type="match status" value="1"/>
</dbReference>
<feature type="transmembrane region" description="Helical" evidence="1">
    <location>
        <begin position="6"/>
        <end position="26"/>
    </location>
</feature>
<organism evidence="2 3">
    <name type="scientific">Actinokineospora bangkokensis</name>
    <dbReference type="NCBI Taxonomy" id="1193682"/>
    <lineage>
        <taxon>Bacteria</taxon>
        <taxon>Bacillati</taxon>
        <taxon>Actinomycetota</taxon>
        <taxon>Actinomycetes</taxon>
        <taxon>Pseudonocardiales</taxon>
        <taxon>Pseudonocardiaceae</taxon>
        <taxon>Actinokineospora</taxon>
    </lineage>
</organism>
<feature type="transmembrane region" description="Helical" evidence="1">
    <location>
        <begin position="65"/>
        <end position="84"/>
    </location>
</feature>
<sequence length="90" mass="9684">MARRVALTYLVVVILVFTGVTIAVLANDSGDASFAPVLAFVVTLPVSVVLVILPEFPAPYGEVVGALWLVAAALVQAWLLWVLFRGHRRP</sequence>
<dbReference type="Pfam" id="PF25637">
    <property type="entry name" value="DUF7942"/>
    <property type="match status" value="1"/>
</dbReference>
<keyword evidence="1" id="KW-0812">Transmembrane</keyword>
<evidence type="ECO:0000313" key="3">
    <source>
        <dbReference type="Proteomes" id="UP000186040"/>
    </source>
</evidence>
<accession>A0A1Q9LTJ5</accession>
<proteinExistence type="predicted"/>
<evidence type="ECO:0000256" key="1">
    <source>
        <dbReference type="SAM" id="Phobius"/>
    </source>
</evidence>
<comment type="caution">
    <text evidence="2">The sequence shown here is derived from an EMBL/GenBank/DDBJ whole genome shotgun (WGS) entry which is preliminary data.</text>
</comment>